<organism evidence="1">
    <name type="scientific">bioreactor metagenome</name>
    <dbReference type="NCBI Taxonomy" id="1076179"/>
    <lineage>
        <taxon>unclassified sequences</taxon>
        <taxon>metagenomes</taxon>
        <taxon>ecological metagenomes</taxon>
    </lineage>
</organism>
<accession>A0A645AJA6</accession>
<dbReference type="AlphaFoldDB" id="A0A645AJA6"/>
<evidence type="ECO:0000313" key="1">
    <source>
        <dbReference type="EMBL" id="MPM53249.1"/>
    </source>
</evidence>
<name>A0A645AJA6_9ZZZZ</name>
<protein>
    <submittedName>
        <fullName evidence="1">Uncharacterized protein</fullName>
    </submittedName>
</protein>
<dbReference type="EMBL" id="VSSQ01014247">
    <property type="protein sequence ID" value="MPM53249.1"/>
    <property type="molecule type" value="Genomic_DNA"/>
</dbReference>
<reference evidence="1" key="1">
    <citation type="submission" date="2019-08" db="EMBL/GenBank/DDBJ databases">
        <authorList>
            <person name="Kucharzyk K."/>
            <person name="Murdoch R.W."/>
            <person name="Higgins S."/>
            <person name="Loffler F."/>
        </authorList>
    </citation>
    <scope>NUCLEOTIDE SEQUENCE</scope>
</reference>
<gene>
    <name evidence="1" type="ORF">SDC9_100014</name>
</gene>
<sequence>MRQEENMPPSSSRKKSSTKKWMPRIATLLPLLLLLIAGLHQCGYIRYPWEGSLPTGSSVGGNIQEGTPGTSREELITAMQEKADKSTVSLKINARPIFEDGNSQGDLYIVNPVNNAYHMNVIIRLDDTDEVIYESGMMAPNQYIDSDTLLKKLEKGEHPATAYMHIFDAEDLEHSINTSTASLIIQVKN</sequence>
<comment type="caution">
    <text evidence="1">The sequence shown here is derived from an EMBL/GenBank/DDBJ whole genome shotgun (WGS) entry which is preliminary data.</text>
</comment>
<proteinExistence type="predicted"/>